<organism evidence="3">
    <name type="scientific">hydrothermal vent metagenome</name>
    <dbReference type="NCBI Taxonomy" id="652676"/>
    <lineage>
        <taxon>unclassified sequences</taxon>
        <taxon>metagenomes</taxon>
        <taxon>ecological metagenomes</taxon>
    </lineage>
</organism>
<feature type="domain" description="NERD" evidence="2">
    <location>
        <begin position="334"/>
        <end position="416"/>
    </location>
</feature>
<feature type="transmembrane region" description="Helical" evidence="1">
    <location>
        <begin position="49"/>
        <end position="70"/>
    </location>
</feature>
<gene>
    <name evidence="3" type="ORF">MNBD_GAMMA21-1562</name>
</gene>
<feature type="transmembrane region" description="Helical" evidence="1">
    <location>
        <begin position="6"/>
        <end position="28"/>
    </location>
</feature>
<evidence type="ECO:0000259" key="2">
    <source>
        <dbReference type="Pfam" id="PF08378"/>
    </source>
</evidence>
<reference evidence="3" key="1">
    <citation type="submission" date="2018-06" db="EMBL/GenBank/DDBJ databases">
        <authorList>
            <person name="Zhirakovskaya E."/>
        </authorList>
    </citation>
    <scope>NUCLEOTIDE SEQUENCE</scope>
</reference>
<keyword evidence="1" id="KW-0472">Membrane</keyword>
<proteinExistence type="predicted"/>
<name>A0A3B1AC57_9ZZZZ</name>
<evidence type="ECO:0000256" key="1">
    <source>
        <dbReference type="SAM" id="Phobius"/>
    </source>
</evidence>
<dbReference type="AlphaFoldDB" id="A0A3B1AC57"/>
<dbReference type="Pfam" id="PF08378">
    <property type="entry name" value="NERD"/>
    <property type="match status" value="1"/>
</dbReference>
<keyword evidence="1" id="KW-1133">Transmembrane helix</keyword>
<evidence type="ECO:0000313" key="3">
    <source>
        <dbReference type="EMBL" id="VAW95849.1"/>
    </source>
</evidence>
<sequence>MRVTTIIKLLLLGIAIAGIINIGLLVKLPDLTQTTIQEYTKLLSQKFPYDFYFAVVSLAVLFVLFIWQLFTPSPNKLYKRYKTLDSNTLDSNRNLAAEFYKSAIDYRANHGSRCYNKYVIKKFDFFYDYHNYALGWIDEVVTLSKSHPVPYYFIQSVIASGHIGRVFNRVHYASGLIASNLKMNTPILFHDCTEHIELWSYQSHHALCKIKKDSAHLQTAHRHPNYIAAFLTGTEAEHQSKQQIELRFLSTQNIKGKPVRSEKYAKQNLHEMLKWLKKASNTTSRYQANNGIEVSEISVGGSSVYTTPLTRTLEQLVYSKIDAFYPRSKLPIADQKIALDAVVLCNGIGILAVVEKHEQGSITYNGDSTWYQYLGDNTIELKNPCQQARLARASLGNLLATYNLTRWPVLSLVVYSKDNIELNLTMGSKKLQCEVLKLSGLERWIKAKRKADIADFSQSDIAMFNAMIEQHPVYSNAV</sequence>
<accession>A0A3B1AC57</accession>
<dbReference type="EMBL" id="UOFR01000034">
    <property type="protein sequence ID" value="VAW95849.1"/>
    <property type="molecule type" value="Genomic_DNA"/>
</dbReference>
<keyword evidence="1" id="KW-0812">Transmembrane</keyword>
<protein>
    <recommendedName>
        <fullName evidence="2">NERD domain-containing protein</fullName>
    </recommendedName>
</protein>
<dbReference type="InterPro" id="IPR011528">
    <property type="entry name" value="NERD"/>
</dbReference>